<name>A0A557XVH9_9MYCO</name>
<comment type="caution">
    <text evidence="2">The sequence shown here is derived from an EMBL/GenBank/DDBJ whole genome shotgun (WGS) entry which is preliminary data.</text>
</comment>
<dbReference type="RefSeq" id="WP_144951098.1">
    <property type="nucleotide sequence ID" value="NZ_VMQU01000036.1"/>
</dbReference>
<reference evidence="2 3" key="1">
    <citation type="submission" date="2019-07" db="EMBL/GenBank/DDBJ databases">
        <title>New Mycobacterium species.</title>
        <authorList>
            <person name="Tortoli E."/>
            <person name="Ghielmetti G."/>
            <person name="Friedel U."/>
            <person name="Trovato A."/>
        </authorList>
    </citation>
    <scope>NUCLEOTIDE SEQUENCE [LARGE SCALE GENOMIC DNA]</scope>
    <source>
        <strain evidence="2 3">16-83</strain>
    </source>
</reference>
<sequence length="114" mass="12616">MATSKKDAAHAATTFRTDKRDKSPAASHLARDERSLPESVDEETIARLVAEAQEGIPAEKLRRRGRPAISDEAARTYSVRLPDDLVALADERSEIDGVTRGETVRRALIEYLTK</sequence>
<dbReference type="EMBL" id="VMQU01000036">
    <property type="protein sequence ID" value="TVS90012.1"/>
    <property type="molecule type" value="Genomic_DNA"/>
</dbReference>
<evidence type="ECO:0000256" key="1">
    <source>
        <dbReference type="SAM" id="MobiDB-lite"/>
    </source>
</evidence>
<accession>A0A557XVH9</accession>
<feature type="region of interest" description="Disordered" evidence="1">
    <location>
        <begin position="1"/>
        <end position="40"/>
    </location>
</feature>
<proteinExistence type="predicted"/>
<keyword evidence="3" id="KW-1185">Reference proteome</keyword>
<dbReference type="OrthoDB" id="4558696at2"/>
<gene>
    <name evidence="2" type="ORF">FPZ47_10765</name>
</gene>
<protein>
    <submittedName>
        <fullName evidence="2">Ribbon-helix-helix protein, CopG family</fullName>
    </submittedName>
</protein>
<feature type="compositionally biased region" description="Basic and acidic residues" evidence="1">
    <location>
        <begin position="16"/>
        <end position="36"/>
    </location>
</feature>
<dbReference type="Proteomes" id="UP000320513">
    <property type="component" value="Unassembled WGS sequence"/>
</dbReference>
<dbReference type="AlphaFoldDB" id="A0A557XVH9"/>
<dbReference type="GO" id="GO:0006355">
    <property type="term" value="P:regulation of DNA-templated transcription"/>
    <property type="evidence" value="ECO:0007669"/>
    <property type="project" value="InterPro"/>
</dbReference>
<organism evidence="2 3">
    <name type="scientific">Mycobacterium helveticum</name>
    <dbReference type="NCBI Taxonomy" id="2592811"/>
    <lineage>
        <taxon>Bacteria</taxon>
        <taxon>Bacillati</taxon>
        <taxon>Actinomycetota</taxon>
        <taxon>Actinomycetes</taxon>
        <taxon>Mycobacteriales</taxon>
        <taxon>Mycobacteriaceae</taxon>
        <taxon>Mycobacterium</taxon>
    </lineage>
</organism>
<evidence type="ECO:0000313" key="2">
    <source>
        <dbReference type="EMBL" id="TVS90012.1"/>
    </source>
</evidence>
<evidence type="ECO:0000313" key="3">
    <source>
        <dbReference type="Proteomes" id="UP000320513"/>
    </source>
</evidence>